<evidence type="ECO:0000259" key="5">
    <source>
        <dbReference type="PROSITE" id="PS50977"/>
    </source>
</evidence>
<dbReference type="RefSeq" id="WP_071807636.1">
    <property type="nucleotide sequence ID" value="NZ_MEIA01000274.1"/>
</dbReference>
<evidence type="ECO:0000256" key="1">
    <source>
        <dbReference type="ARBA" id="ARBA00023015"/>
    </source>
</evidence>
<dbReference type="GO" id="GO:0045892">
    <property type="term" value="P:negative regulation of DNA-templated transcription"/>
    <property type="evidence" value="ECO:0007669"/>
    <property type="project" value="InterPro"/>
</dbReference>
<sequence length="255" mass="28582">MTDPDRVLPLLWRHRNPPAPARTGRPPRLTVDEVVTAGIAIADAEGLEATSMARVAARLDVGTMTLYTYVPSRSELVELMVDAVLGGRELPGPDDERPPDWRDRIHLYADRTRAMYRAHPWLSRVSTIRPPLGPGTFREREYILSAVKDAGLPLERVNEAAVAIGMFVTAAARQEGENVLLHRATGQTNDAWWHARDRFWADWFDVEQHPTMTRVWHADGFGGGTEEQAEAAFAYGLRLMLDGIAADRPRRGRKD</sequence>
<reference evidence="6 7" key="1">
    <citation type="submission" date="2016-09" db="EMBL/GenBank/DDBJ databases">
        <title>Couchioplanes caeruleus draft genome sequence.</title>
        <authorList>
            <person name="Sheehan J."/>
            <person name="Caffrey P."/>
        </authorList>
    </citation>
    <scope>NUCLEOTIDE SEQUENCE [LARGE SCALE GENOMIC DNA]</scope>
    <source>
        <strain evidence="6 7">DSM 43634</strain>
    </source>
</reference>
<dbReference type="InterPro" id="IPR001647">
    <property type="entry name" value="HTH_TetR"/>
</dbReference>
<accession>A0A1K0GHV5</accession>
<dbReference type="EMBL" id="MEIA01000274">
    <property type="protein sequence ID" value="OJF11814.1"/>
    <property type="molecule type" value="Genomic_DNA"/>
</dbReference>
<keyword evidence="2 4" id="KW-0238">DNA-binding</keyword>
<dbReference type="InterPro" id="IPR009057">
    <property type="entry name" value="Homeodomain-like_sf"/>
</dbReference>
<dbReference type="GO" id="GO:0003700">
    <property type="term" value="F:DNA-binding transcription factor activity"/>
    <property type="evidence" value="ECO:0007669"/>
    <property type="project" value="TreeGrafter"/>
</dbReference>
<evidence type="ECO:0000313" key="7">
    <source>
        <dbReference type="Proteomes" id="UP000182486"/>
    </source>
</evidence>
<dbReference type="Proteomes" id="UP000182486">
    <property type="component" value="Unassembled WGS sequence"/>
</dbReference>
<organism evidence="6 7">
    <name type="scientific">Couchioplanes caeruleus subsp. caeruleus</name>
    <dbReference type="NCBI Taxonomy" id="56427"/>
    <lineage>
        <taxon>Bacteria</taxon>
        <taxon>Bacillati</taxon>
        <taxon>Actinomycetota</taxon>
        <taxon>Actinomycetes</taxon>
        <taxon>Micromonosporales</taxon>
        <taxon>Micromonosporaceae</taxon>
        <taxon>Couchioplanes</taxon>
    </lineage>
</organism>
<dbReference type="AlphaFoldDB" id="A0A1K0GHV5"/>
<dbReference type="PANTHER" id="PTHR30055">
    <property type="entry name" value="HTH-TYPE TRANSCRIPTIONAL REGULATOR RUTR"/>
    <property type="match status" value="1"/>
</dbReference>
<dbReference type="SUPFAM" id="SSF46689">
    <property type="entry name" value="Homeodomain-like"/>
    <property type="match status" value="1"/>
</dbReference>
<evidence type="ECO:0000256" key="2">
    <source>
        <dbReference type="ARBA" id="ARBA00023125"/>
    </source>
</evidence>
<dbReference type="PROSITE" id="PS50977">
    <property type="entry name" value="HTH_TETR_2"/>
    <property type="match status" value="1"/>
</dbReference>
<feature type="domain" description="HTH tetR-type" evidence="5">
    <location>
        <begin position="28"/>
        <end position="88"/>
    </location>
</feature>
<dbReference type="SUPFAM" id="SSF48498">
    <property type="entry name" value="Tetracyclin repressor-like, C-terminal domain"/>
    <property type="match status" value="1"/>
</dbReference>
<dbReference type="GO" id="GO:0000976">
    <property type="term" value="F:transcription cis-regulatory region binding"/>
    <property type="evidence" value="ECO:0007669"/>
    <property type="project" value="TreeGrafter"/>
</dbReference>
<keyword evidence="1" id="KW-0805">Transcription regulation</keyword>
<keyword evidence="7" id="KW-1185">Reference proteome</keyword>
<dbReference type="Gene3D" id="1.10.10.60">
    <property type="entry name" value="Homeodomain-like"/>
    <property type="match status" value="1"/>
</dbReference>
<dbReference type="InterPro" id="IPR036271">
    <property type="entry name" value="Tet_transcr_reg_TetR-rel_C_sf"/>
</dbReference>
<comment type="caution">
    <text evidence="6">The sequence shown here is derived from an EMBL/GenBank/DDBJ whole genome shotgun (WGS) entry which is preliminary data.</text>
</comment>
<keyword evidence="3" id="KW-0804">Transcription</keyword>
<dbReference type="Pfam" id="PF00440">
    <property type="entry name" value="TetR_N"/>
    <property type="match status" value="1"/>
</dbReference>
<dbReference type="InterPro" id="IPR004111">
    <property type="entry name" value="Repressor_TetR_C"/>
</dbReference>
<gene>
    <name evidence="6" type="ORF">BG844_24200</name>
</gene>
<proteinExistence type="predicted"/>
<dbReference type="PANTHER" id="PTHR30055:SF151">
    <property type="entry name" value="TRANSCRIPTIONAL REGULATORY PROTEIN"/>
    <property type="match status" value="1"/>
</dbReference>
<protein>
    <submittedName>
        <fullName evidence="6">TetR family transcriptional regulator</fullName>
    </submittedName>
</protein>
<dbReference type="Pfam" id="PF02909">
    <property type="entry name" value="TetR_C_1"/>
    <property type="match status" value="1"/>
</dbReference>
<feature type="DNA-binding region" description="H-T-H motif" evidence="4">
    <location>
        <begin position="51"/>
        <end position="70"/>
    </location>
</feature>
<evidence type="ECO:0000313" key="6">
    <source>
        <dbReference type="EMBL" id="OJF11814.1"/>
    </source>
</evidence>
<dbReference type="Gene3D" id="1.10.357.10">
    <property type="entry name" value="Tetracycline Repressor, domain 2"/>
    <property type="match status" value="1"/>
</dbReference>
<name>A0A1K0GHV5_9ACTN</name>
<evidence type="ECO:0000256" key="3">
    <source>
        <dbReference type="ARBA" id="ARBA00023163"/>
    </source>
</evidence>
<dbReference type="InterPro" id="IPR050109">
    <property type="entry name" value="HTH-type_TetR-like_transc_reg"/>
</dbReference>
<evidence type="ECO:0000256" key="4">
    <source>
        <dbReference type="PROSITE-ProRule" id="PRU00335"/>
    </source>
</evidence>